<dbReference type="Gene3D" id="3.40.1190.10">
    <property type="entry name" value="Mur-like, catalytic domain"/>
    <property type="match status" value="1"/>
</dbReference>
<keyword evidence="6" id="KW-0573">Peptidoglycan synthesis</keyword>
<keyword evidence="5" id="KW-0133">Cell shape</keyword>
<evidence type="ECO:0000313" key="13">
    <source>
        <dbReference type="EMBL" id="OGH93368.1"/>
    </source>
</evidence>
<name>A0A1F6PB73_9BACT</name>
<dbReference type="GO" id="GO:0016881">
    <property type="term" value="F:acid-amino acid ligase activity"/>
    <property type="evidence" value="ECO:0007669"/>
    <property type="project" value="InterPro"/>
</dbReference>
<evidence type="ECO:0000313" key="14">
    <source>
        <dbReference type="Proteomes" id="UP000176634"/>
    </source>
</evidence>
<dbReference type="Pfam" id="PF08245">
    <property type="entry name" value="Mur_ligase_M"/>
    <property type="match status" value="1"/>
</dbReference>
<dbReference type="PANTHER" id="PTHR43445">
    <property type="entry name" value="UDP-N-ACETYLMURAMATE--L-ALANINE LIGASE-RELATED"/>
    <property type="match status" value="1"/>
</dbReference>
<evidence type="ECO:0000259" key="12">
    <source>
        <dbReference type="Pfam" id="PF08245"/>
    </source>
</evidence>
<dbReference type="STRING" id="1798705.A2563_02040"/>
<keyword evidence="4" id="KW-0067">ATP-binding</keyword>
<keyword evidence="9" id="KW-0732">Signal</keyword>
<protein>
    <recommendedName>
        <fullName evidence="15">UDP-N-acetylmuramate:L-alanyl-gamma-D-glutamyl-meso-diaminopimelate ligase</fullName>
    </recommendedName>
</protein>
<evidence type="ECO:0008006" key="15">
    <source>
        <dbReference type="Google" id="ProtNLM"/>
    </source>
</evidence>
<gene>
    <name evidence="13" type="ORF">A2563_02040</name>
</gene>
<evidence type="ECO:0000256" key="5">
    <source>
        <dbReference type="ARBA" id="ARBA00022960"/>
    </source>
</evidence>
<dbReference type="SUPFAM" id="SSF53244">
    <property type="entry name" value="MurD-like peptide ligases, peptide-binding domain"/>
    <property type="match status" value="1"/>
</dbReference>
<evidence type="ECO:0000256" key="3">
    <source>
        <dbReference type="ARBA" id="ARBA00022741"/>
    </source>
</evidence>
<dbReference type="InterPro" id="IPR000713">
    <property type="entry name" value="Mur_ligase_N"/>
</dbReference>
<keyword evidence="1" id="KW-0436">Ligase</keyword>
<dbReference type="Proteomes" id="UP000176634">
    <property type="component" value="Unassembled WGS sequence"/>
</dbReference>
<feature type="domain" description="Mur ligase central" evidence="12">
    <location>
        <begin position="110"/>
        <end position="298"/>
    </location>
</feature>
<proteinExistence type="predicted"/>
<evidence type="ECO:0000256" key="6">
    <source>
        <dbReference type="ARBA" id="ARBA00022984"/>
    </source>
</evidence>
<keyword evidence="8" id="KW-0961">Cell wall biogenesis/degradation</keyword>
<dbReference type="InterPro" id="IPR013221">
    <property type="entry name" value="Mur_ligase_cen"/>
</dbReference>
<dbReference type="Gene3D" id="3.90.190.20">
    <property type="entry name" value="Mur ligase, C-terminal domain"/>
    <property type="match status" value="1"/>
</dbReference>
<dbReference type="PANTHER" id="PTHR43445:SF5">
    <property type="entry name" value="UDP-N-ACETYLMURAMATE--L-ALANYL-GAMMA-D-GLUTAMYL-MESO-2,6-DIAMINOHEPTANDIOATE LIGASE"/>
    <property type="match status" value="1"/>
</dbReference>
<evidence type="ECO:0000259" key="10">
    <source>
        <dbReference type="Pfam" id="PF01225"/>
    </source>
</evidence>
<reference evidence="13 14" key="1">
    <citation type="journal article" date="2016" name="Nat. Commun.">
        <title>Thousands of microbial genomes shed light on interconnected biogeochemical processes in an aquifer system.</title>
        <authorList>
            <person name="Anantharaman K."/>
            <person name="Brown C.T."/>
            <person name="Hug L.A."/>
            <person name="Sharon I."/>
            <person name="Castelle C.J."/>
            <person name="Probst A.J."/>
            <person name="Thomas B.C."/>
            <person name="Singh A."/>
            <person name="Wilkins M.J."/>
            <person name="Karaoz U."/>
            <person name="Brodie E.L."/>
            <person name="Williams K.H."/>
            <person name="Hubbard S.S."/>
            <person name="Banfield J.F."/>
        </authorList>
    </citation>
    <scope>NUCLEOTIDE SEQUENCE [LARGE SCALE GENOMIC DNA]</scope>
</reference>
<evidence type="ECO:0000256" key="2">
    <source>
        <dbReference type="ARBA" id="ARBA00022618"/>
    </source>
</evidence>
<dbReference type="InterPro" id="IPR036615">
    <property type="entry name" value="Mur_ligase_C_dom_sf"/>
</dbReference>
<dbReference type="InterPro" id="IPR050061">
    <property type="entry name" value="MurCDEF_pg_biosynth"/>
</dbReference>
<dbReference type="InterPro" id="IPR004101">
    <property type="entry name" value="Mur_ligase_C"/>
</dbReference>
<keyword evidence="7" id="KW-0131">Cell cycle</keyword>
<dbReference type="AlphaFoldDB" id="A0A1F6PB73"/>
<evidence type="ECO:0000256" key="9">
    <source>
        <dbReference type="SAM" id="SignalP"/>
    </source>
</evidence>
<feature type="domain" description="Mur ligase N-terminal catalytic" evidence="10">
    <location>
        <begin position="2"/>
        <end position="101"/>
    </location>
</feature>
<dbReference type="EMBL" id="MFRA01000001">
    <property type="protein sequence ID" value="OGH93368.1"/>
    <property type="molecule type" value="Genomic_DNA"/>
</dbReference>
<dbReference type="Pfam" id="PF01225">
    <property type="entry name" value="Mur_ligase"/>
    <property type="match status" value="1"/>
</dbReference>
<dbReference type="GO" id="GO:0051301">
    <property type="term" value="P:cell division"/>
    <property type="evidence" value="ECO:0007669"/>
    <property type="project" value="UniProtKB-KW"/>
</dbReference>
<evidence type="ECO:0000259" key="11">
    <source>
        <dbReference type="Pfam" id="PF02875"/>
    </source>
</evidence>
<dbReference type="GO" id="GO:0008360">
    <property type="term" value="P:regulation of cell shape"/>
    <property type="evidence" value="ECO:0007669"/>
    <property type="project" value="UniProtKB-KW"/>
</dbReference>
<dbReference type="GO" id="GO:0071555">
    <property type="term" value="P:cell wall organization"/>
    <property type="evidence" value="ECO:0007669"/>
    <property type="project" value="UniProtKB-KW"/>
</dbReference>
<evidence type="ECO:0000256" key="7">
    <source>
        <dbReference type="ARBA" id="ARBA00023306"/>
    </source>
</evidence>
<evidence type="ECO:0000256" key="8">
    <source>
        <dbReference type="ARBA" id="ARBA00023316"/>
    </source>
</evidence>
<dbReference type="InterPro" id="IPR036565">
    <property type="entry name" value="Mur-like_cat_sf"/>
</dbReference>
<evidence type="ECO:0000256" key="4">
    <source>
        <dbReference type="ARBA" id="ARBA00022840"/>
    </source>
</evidence>
<feature type="domain" description="Mur ligase C-terminal" evidence="11">
    <location>
        <begin position="320"/>
        <end position="451"/>
    </location>
</feature>
<accession>A0A1F6PB73</accession>
<dbReference type="Gene3D" id="3.40.50.720">
    <property type="entry name" value="NAD(P)-binding Rossmann-like Domain"/>
    <property type="match status" value="1"/>
</dbReference>
<organism evidence="13 14">
    <name type="scientific">Candidatus Magasanikbacteria bacterium RIFOXYD1_FULL_40_23</name>
    <dbReference type="NCBI Taxonomy" id="1798705"/>
    <lineage>
        <taxon>Bacteria</taxon>
        <taxon>Candidatus Magasanikiibacteriota</taxon>
    </lineage>
</organism>
<sequence length="471" mass="52374">MRIHFIGICGVAMSALATAFHNDSWDVTGSDVGFFPPISDYLKNNKIKFYPGWHVDKMMAGGTPNIIVVGNVAGSTNPEFAFAQENNLHYLSYPELIAEYIVQKNSIVCAGTYGKTSSTALLTQILQKANMDPSYMFGGLSINLKHSAKLKTDKNTWSVLEGDEYKTARWDNRPKFALYSPTHLLLTSASWDHADIYPTEESYFQAFRDLITAIPDDGLIVACTDAKQIKELINTKENKTRTITYSKNESADYRYYDLKQAQDGISFKIRNNDKEYAVQAPVLGEHMAENICGSFALAKEIGVDPNIILSAIAEFKGVKRRLEKRYTNDITIYDDLAHSPTKATATLSTLRTIYPNSKIVAVFEPNTGNRKSQSAPGYANAFKNADEVIIPTLTKVKVNKDDIDPPFDADALQNIISQTHPNALFIPEDKDLIEHIKKTTSKGDVVVFLGSHGFRGMIDSLITSLHPPLPR</sequence>
<dbReference type="SUPFAM" id="SSF53623">
    <property type="entry name" value="MurD-like peptide ligases, catalytic domain"/>
    <property type="match status" value="1"/>
</dbReference>
<feature type="chain" id="PRO_5009525970" description="UDP-N-acetylmuramate:L-alanyl-gamma-D-glutamyl-meso-diaminopimelate ligase" evidence="9">
    <location>
        <begin position="20"/>
        <end position="471"/>
    </location>
</feature>
<evidence type="ECO:0000256" key="1">
    <source>
        <dbReference type="ARBA" id="ARBA00022598"/>
    </source>
</evidence>
<comment type="caution">
    <text evidence="13">The sequence shown here is derived from an EMBL/GenBank/DDBJ whole genome shotgun (WGS) entry which is preliminary data.</text>
</comment>
<keyword evidence="3" id="KW-0547">Nucleotide-binding</keyword>
<keyword evidence="2" id="KW-0132">Cell division</keyword>
<dbReference type="GO" id="GO:0009252">
    <property type="term" value="P:peptidoglycan biosynthetic process"/>
    <property type="evidence" value="ECO:0007669"/>
    <property type="project" value="UniProtKB-KW"/>
</dbReference>
<feature type="signal peptide" evidence="9">
    <location>
        <begin position="1"/>
        <end position="19"/>
    </location>
</feature>
<dbReference type="SUPFAM" id="SSF51984">
    <property type="entry name" value="MurCD N-terminal domain"/>
    <property type="match status" value="1"/>
</dbReference>
<dbReference type="GO" id="GO:0005524">
    <property type="term" value="F:ATP binding"/>
    <property type="evidence" value="ECO:0007669"/>
    <property type="project" value="UniProtKB-KW"/>
</dbReference>
<dbReference type="Pfam" id="PF02875">
    <property type="entry name" value="Mur_ligase_C"/>
    <property type="match status" value="1"/>
</dbReference>